<proteinExistence type="predicted"/>
<dbReference type="AlphaFoldDB" id="A0A1S1LP79"/>
<protein>
    <recommendedName>
        <fullName evidence="3">HTH cro/C1-type domain-containing protein</fullName>
    </recommendedName>
</protein>
<evidence type="ECO:0000313" key="1">
    <source>
        <dbReference type="EMBL" id="OHU51457.1"/>
    </source>
</evidence>
<comment type="caution">
    <text evidence="1">The sequence shown here is derived from an EMBL/GenBank/DDBJ whole genome shotgun (WGS) entry which is preliminary data.</text>
</comment>
<dbReference type="EMBL" id="MLIQ01000023">
    <property type="protein sequence ID" value="OHU51457.1"/>
    <property type="molecule type" value="Genomic_DNA"/>
</dbReference>
<evidence type="ECO:0008006" key="3">
    <source>
        <dbReference type="Google" id="ProtNLM"/>
    </source>
</evidence>
<name>A0A1S1LP79_MYCCH</name>
<sequence length="78" mass="8307">MATLTLNRPGLEKVRRLAKIKHDHEFATRIEVDATTVSRVLTGKSDPGAKFIAGCIAAFGADCFTDCFIVAPDGEVAA</sequence>
<dbReference type="RefSeq" id="WP_070947675.1">
    <property type="nucleotide sequence ID" value="NZ_MLIQ01000023.1"/>
</dbReference>
<gene>
    <name evidence="1" type="ORF">BKG82_22945</name>
</gene>
<evidence type="ECO:0000313" key="2">
    <source>
        <dbReference type="Proteomes" id="UP000180043"/>
    </source>
</evidence>
<dbReference type="Proteomes" id="UP000180043">
    <property type="component" value="Unassembled WGS sequence"/>
</dbReference>
<organism evidence="1 2">
    <name type="scientific">Mycobacteroides chelonae</name>
    <name type="common">Mycobacterium chelonae</name>
    <dbReference type="NCBI Taxonomy" id="1774"/>
    <lineage>
        <taxon>Bacteria</taxon>
        <taxon>Bacillati</taxon>
        <taxon>Actinomycetota</taxon>
        <taxon>Actinomycetes</taxon>
        <taxon>Mycobacteriales</taxon>
        <taxon>Mycobacteriaceae</taxon>
        <taxon>Mycobacteroides</taxon>
    </lineage>
</organism>
<accession>A0A1S1LP79</accession>
<reference evidence="1 2" key="1">
    <citation type="submission" date="2016-10" db="EMBL/GenBank/DDBJ databases">
        <title>Evaluation of Human, Veterinary and Environmental Mycobacterium chelonae Isolates by Core Genome Phylogenomic Analysis, Targeted Gene Comparison, and Anti-microbial Susceptibility Patterns: A Tale of Mistaken Identities.</title>
        <authorList>
            <person name="Fogelson S.B."/>
            <person name="Camus A.C."/>
            <person name="Lorenz W."/>
            <person name="Vasireddy R."/>
            <person name="Vasireddy S."/>
            <person name="Smith T."/>
            <person name="Brown-Elliott B.A."/>
            <person name="Wallace R.J.Jr."/>
            <person name="Hasan N.A."/>
            <person name="Reischl U."/>
            <person name="Sanchez S."/>
        </authorList>
    </citation>
    <scope>NUCLEOTIDE SEQUENCE [LARGE SCALE GENOMIC DNA]</scope>
    <source>
        <strain evidence="1 2">15515</strain>
    </source>
</reference>